<feature type="transmembrane region" description="Helical" evidence="1">
    <location>
        <begin position="148"/>
        <end position="170"/>
    </location>
</feature>
<dbReference type="Proteomes" id="UP000199417">
    <property type="component" value="Unassembled WGS sequence"/>
</dbReference>
<proteinExistence type="predicted"/>
<feature type="transmembrane region" description="Helical" evidence="1">
    <location>
        <begin position="39"/>
        <end position="63"/>
    </location>
</feature>
<keyword evidence="1" id="KW-0472">Membrane</keyword>
<name>A0A1G6NNB4_9NOCA</name>
<evidence type="ECO:0000313" key="2">
    <source>
        <dbReference type="EMBL" id="SDC69450.1"/>
    </source>
</evidence>
<dbReference type="AlphaFoldDB" id="A0A1G6NNB4"/>
<organism evidence="2 3">
    <name type="scientific">Rhodococcus tukisamuensis</name>
    <dbReference type="NCBI Taxonomy" id="168276"/>
    <lineage>
        <taxon>Bacteria</taxon>
        <taxon>Bacillati</taxon>
        <taxon>Actinomycetota</taxon>
        <taxon>Actinomycetes</taxon>
        <taxon>Mycobacteriales</taxon>
        <taxon>Nocardiaceae</taxon>
        <taxon>Rhodococcus</taxon>
    </lineage>
</organism>
<reference evidence="2 3" key="1">
    <citation type="submission" date="2016-10" db="EMBL/GenBank/DDBJ databases">
        <authorList>
            <person name="de Groot N.N."/>
        </authorList>
    </citation>
    <scope>NUCLEOTIDE SEQUENCE [LARGE SCALE GENOMIC DNA]</scope>
    <source>
        <strain evidence="2 3">JCM 11308</strain>
    </source>
</reference>
<accession>A0A1G6NNB4</accession>
<keyword evidence="3" id="KW-1185">Reference proteome</keyword>
<evidence type="ECO:0000256" key="1">
    <source>
        <dbReference type="SAM" id="Phobius"/>
    </source>
</evidence>
<dbReference type="EMBL" id="FNAB01000001">
    <property type="protein sequence ID" value="SDC69450.1"/>
    <property type="molecule type" value="Genomic_DNA"/>
</dbReference>
<gene>
    <name evidence="2" type="ORF">SAMN05444580_101608</name>
</gene>
<sequence>MKVLWRRRFHWTAQLVALVALTVNGLLLATEAISPRTSVLLVLVVELPLVGVVVIGVLAGIAARRHGGAGARDSITVVLGDSPFWPLVRAEILGYRSLWLWMRGRTAGVDGGAVAYGASRGSVVVPVAFAAATFVEVGVLHLLLPWAWLRVVVAVLSIWSLLALLGFLAAQRVHPHYLTDTHLVLRRSGAVIAAVDRADVVSAVRRLRFSETAPTVVDGRLYLPTADGTTTDIELGRPVRANLPALLPSRRKVELVDRISVYVDEPARLVSALRGDVETVLGDTPTRHQ</sequence>
<keyword evidence="1" id="KW-1133">Transmembrane helix</keyword>
<dbReference type="RefSeq" id="WP_072843124.1">
    <property type="nucleotide sequence ID" value="NZ_FNAB01000001.1"/>
</dbReference>
<protein>
    <submittedName>
        <fullName evidence="2">Uncharacterized protein</fullName>
    </submittedName>
</protein>
<dbReference type="STRING" id="168276.SAMN05444580_101608"/>
<evidence type="ECO:0000313" key="3">
    <source>
        <dbReference type="Proteomes" id="UP000199417"/>
    </source>
</evidence>
<keyword evidence="1" id="KW-0812">Transmembrane</keyword>
<feature type="transmembrane region" description="Helical" evidence="1">
    <location>
        <begin position="123"/>
        <end position="142"/>
    </location>
</feature>